<evidence type="ECO:0000256" key="12">
    <source>
        <dbReference type="ARBA" id="ARBA00034036"/>
    </source>
</evidence>
<proteinExistence type="inferred from homology"/>
<feature type="binding site" evidence="15">
    <location>
        <position position="847"/>
    </location>
    <ligand>
        <name>Mg(2+)</name>
        <dbReference type="ChEBI" id="CHEBI:18420"/>
    </ligand>
</feature>
<evidence type="ECO:0000256" key="1">
    <source>
        <dbReference type="ARBA" id="ARBA00004141"/>
    </source>
</evidence>
<dbReference type="SMART" id="SM00044">
    <property type="entry name" value="CYCc"/>
    <property type="match status" value="2"/>
</dbReference>
<dbReference type="SUPFAM" id="SSF56784">
    <property type="entry name" value="HAD-like"/>
    <property type="match status" value="1"/>
</dbReference>
<dbReference type="NCBIfam" id="TIGR01652">
    <property type="entry name" value="ATPase-Plipid"/>
    <property type="match status" value="1"/>
</dbReference>
<feature type="binding site" evidence="14">
    <location>
        <position position="537"/>
    </location>
    <ligand>
        <name>ATP</name>
        <dbReference type="ChEBI" id="CHEBI:30616"/>
    </ligand>
</feature>
<dbReference type="InterPro" id="IPR001757">
    <property type="entry name" value="P_typ_ATPase"/>
</dbReference>
<dbReference type="InterPro" id="IPR032631">
    <property type="entry name" value="P-type_ATPase_N"/>
</dbReference>
<dbReference type="GO" id="GO:0016887">
    <property type="term" value="F:ATP hydrolysis activity"/>
    <property type="evidence" value="ECO:0007669"/>
    <property type="project" value="InterPro"/>
</dbReference>
<keyword evidence="5 15" id="KW-0479">Metal-binding</keyword>
<comment type="similarity">
    <text evidence="2">Belongs to the cation transport ATPase (P-type) (TC 3.A.3) family. Type IV subfamily.</text>
</comment>
<dbReference type="Gene3D" id="2.70.150.10">
    <property type="entry name" value="Calcium-transporting ATPase, cytoplasmic transduction domain A"/>
    <property type="match status" value="1"/>
</dbReference>
<dbReference type="EMBL" id="CAJZBQ010000058">
    <property type="protein sequence ID" value="CAG9334297.1"/>
    <property type="molecule type" value="Genomic_DNA"/>
</dbReference>
<dbReference type="SUPFAM" id="SSF81665">
    <property type="entry name" value="Calcium ATPase, transmembrane domain M"/>
    <property type="match status" value="1"/>
</dbReference>
<dbReference type="Pfam" id="PF00211">
    <property type="entry name" value="Guanylate_cyc"/>
    <property type="match status" value="2"/>
</dbReference>
<feature type="binding site" evidence="15">
    <location>
        <position position="851"/>
    </location>
    <ligand>
        <name>Mg(2+)</name>
        <dbReference type="ChEBI" id="CHEBI:18420"/>
    </ligand>
</feature>
<feature type="transmembrane region" description="Helical" evidence="17">
    <location>
        <begin position="936"/>
        <end position="955"/>
    </location>
</feature>
<dbReference type="PANTHER" id="PTHR24092">
    <property type="entry name" value="PROBABLE PHOSPHOLIPID-TRANSPORTING ATPASE"/>
    <property type="match status" value="1"/>
</dbReference>
<evidence type="ECO:0000313" key="20">
    <source>
        <dbReference type="Proteomes" id="UP001162131"/>
    </source>
</evidence>
<keyword evidence="10 17" id="KW-1133">Transmembrane helix</keyword>
<comment type="subcellular location">
    <subcellularLocation>
        <location evidence="1">Membrane</location>
        <topology evidence="1">Multi-pass membrane protein</topology>
    </subcellularLocation>
</comment>
<gene>
    <name evidence="19" type="ORF">BSTOLATCC_MIC60916</name>
</gene>
<feature type="transmembrane region" description="Helical" evidence="17">
    <location>
        <begin position="1858"/>
        <end position="1875"/>
    </location>
</feature>
<protein>
    <recommendedName>
        <fullName evidence="3">P-type phospholipid transporter</fullName>
        <ecNumber evidence="3">7.6.2.1</ecNumber>
    </recommendedName>
</protein>
<feature type="binding site" evidence="14">
    <location>
        <position position="678"/>
    </location>
    <ligand>
        <name>ATP</name>
        <dbReference type="ChEBI" id="CHEBI:30616"/>
    </ligand>
</feature>
<dbReference type="InterPro" id="IPR029787">
    <property type="entry name" value="Nucleotide_cyclase"/>
</dbReference>
<name>A0AAU9K7W4_9CILI</name>
<dbReference type="SUPFAM" id="SSF55073">
    <property type="entry name" value="Nucleotide cyclase"/>
    <property type="match status" value="2"/>
</dbReference>
<dbReference type="InterPro" id="IPR023214">
    <property type="entry name" value="HAD_sf"/>
</dbReference>
<feature type="transmembrane region" description="Helical" evidence="17">
    <location>
        <begin position="1720"/>
        <end position="1742"/>
    </location>
</feature>
<evidence type="ECO:0000256" key="15">
    <source>
        <dbReference type="PIRSR" id="PIRSR606539-3"/>
    </source>
</evidence>
<reference evidence="19" key="1">
    <citation type="submission" date="2021-09" db="EMBL/GenBank/DDBJ databases">
        <authorList>
            <consortium name="AG Swart"/>
            <person name="Singh M."/>
            <person name="Singh A."/>
            <person name="Seah K."/>
            <person name="Emmerich C."/>
        </authorList>
    </citation>
    <scope>NUCLEOTIDE SEQUENCE</scope>
    <source>
        <strain evidence="19">ATCC30299</strain>
    </source>
</reference>
<dbReference type="GO" id="GO:0009190">
    <property type="term" value="P:cyclic nucleotide biosynthetic process"/>
    <property type="evidence" value="ECO:0007669"/>
    <property type="project" value="InterPro"/>
</dbReference>
<dbReference type="GO" id="GO:0005524">
    <property type="term" value="F:ATP binding"/>
    <property type="evidence" value="ECO:0007669"/>
    <property type="project" value="UniProtKB-KW"/>
</dbReference>
<dbReference type="Gene3D" id="3.30.70.1230">
    <property type="entry name" value="Nucleotide cyclase"/>
    <property type="match status" value="2"/>
</dbReference>
<sequence length="2118" mass="241551">MGDDKLFAASTAPGSDFRQINIDRGRASELIVFPTNYITTAKYTYWNLLPKNLFEQFHRIANIWFLIVSILQLLPLNLSPTSNWATIAPLSLVLTVTLCKDIYLDWCRHKMDRRINNKRINIWDENKGKFIELKWQDLEVGNIVLLTDENCQVPADLMLLTSSHPEKFVYIETSSLDGESNLKIRHCVNEIANIFENESPDMSIKQLYHLDEAVLKTEQPNNKLHALDASLKLRGHPRAIPIDINQIILRGSSIRNTKWVLGLVVFTGIDTKLMKNSKPPPHKRSNVERKVNKYLALVFSILFIIVLISTSISLSYTYNNKNAVKFFTGAELQNSPLVVITFLILYNSLVPISLYVTMDCVRIIQSQFIKWDLTMYSEKMNQPAIVKTTDLNEDLGQIEYIFTDKTGTLTENIMEFKKCYINGKSYGFIESQQSDRPTQLLYHPKFKFEDPQLLEDLQWDGKDEISAFFESLALCHTVIPDHVDGELVYQAASPDEEALVIAAHCFGFSYISSKNGIYTLQINLDVTEYKILGINEFSSDRKRMSIVVFPINDRTRKPFLVCKGADNVMLERCLGTTTQIEKLTANLYEFSVEGLRIMIIARKELTEEEALAYEKKYSDAKNALNDKQKRLAELAEELEQNMTIVGATAIEDKIQENVPEAISTLINAGIKIWVLTGDKQETAINIGFSCHLLKPELQLMKLNGRSVDETRNILRYNLARHVKCDEDDERKHSVLSQIRYVGNTPSSSIIGSKISGPRYQFIKNDVDIFDGDLEVKNMNTLKLALIVDGVTLGFILSDPVCLRLFVILSTLCKSVICCRVSPLQKAEVVKTLKNHLAFKPMTLAIGDGANDVSMIQEAHVGIGIVGKEGMQAVNSSDYAIARFYFLLPLLLKHGRNNYARVSKVILYSFYKNFMLVLPLFYFSFFNAYSGTALYDSWLMVSYNIIFTSLPIAVVGSMNKDLEGEIAIANPIVYLPGIFGLKFNFKIFLRWCTFAIVHTIWIFFLLRAVDYFTIDSQGSSSSLDLTGTAGFFAIIITVTYVIALEMKDWTLLFVLVTTISLLLFYPIIFIYDYGGFPTPSMVGISTRLYSVLHVFLYITFVPLTSFILNITVYLIRTLWSPTASDKIIQDSVLASKKYSNDPQNDSFAKDNFRLEEYSSKLNKVYINKGIKNDMNEDEDSDFYAVSNITLQFKRAYNEKVYKLSYIDKRIKYTRAMLIVITFIYTVYIIPDMVVNTYSDTIIVSRCIIFVVLIGICIFTKTQTFRKHCEFYILTITFLGLLAKFINESMLMNDGSMSTAIVPIALFILFNVSTYKMFILNLLFLIMYFIRITIYIVTSVDPGTGWMVIINYLVLLSGIFIISAYVGYKIEKFHRLEFILDKKLQLQFQKGQDILGNLLPGFVKERVKQGVRYIAEEQGQVTCLFCDIYDFDTICAIHTPNELLELLDKFFAIIDALCDKHGVTKIETVNKTYMICGGLKDSEERLPKSQLKRNHAERCLDIALHIIKKIEPVVLKNGHKLQVKIGINTGPVIAGVVGEHKPQFSLVGDTINTAARMCGTITIPDRIQISMDTYNLLTEKNRYLFSPNEVEPKGKPKMHTFFVESVKNRRGSELVTALLDATSISPDHSFYAIADEGLEKSQEPLIQDLIRGSTVKDFEDDRVEQEEKFDWSKLRETASAEDEFELELAGPMHWLMCSFYETPAEHKFRIHQFTNELQSVKFGLWLNISVYTVMITLFTVLYTFDDVSGSIFQIVARACYIAGLMIYLIYIKQLNESSLFPWGVMMLYIVISFINNLNFEEAGRTLAYAKVLQAMFTNITVNHISALPIGFILTATVVNYIAWICMAFSSDYSANLKIETTFFVTIFFLLNYVASFVREFQARRSYDLNKCAEREIKNTDKLLSQMMPPQVLRNLLNDVATTDKYTDATIIYADICGFTSWSSNRKPIEVVGMLSKLFTNFDHLCVMHNVYKVHTIGDCYVVLSFTDNEKRDYKEEAVKMVEMALDMVKTIKRISKSKGISLNMRIGMHTGEVVAGITGTNIVRYDIYGPDNDIANKMESKGFPGRINVSEVTKAILQEMLPSRFDYVFNTEVTHDPTHRTLNSYFIIPLLEKDIIVDEE</sequence>
<comment type="caution">
    <text evidence="19">The sequence shown here is derived from an EMBL/GenBank/DDBJ whole genome shotgun (WGS) entry which is preliminary data.</text>
</comment>
<comment type="catalytic activity">
    <reaction evidence="12">
        <text>ATP + H2O + phospholipidSide 1 = ADP + phosphate + phospholipidSide 2.</text>
        <dbReference type="EC" id="7.6.2.1"/>
    </reaction>
</comment>
<feature type="binding site" evidence="14">
    <location>
        <position position="819"/>
    </location>
    <ligand>
        <name>ATP</name>
        <dbReference type="ChEBI" id="CHEBI:30616"/>
    </ligand>
</feature>
<keyword evidence="16" id="KW-0175">Coiled coil</keyword>
<evidence type="ECO:0000256" key="13">
    <source>
        <dbReference type="PIRSR" id="PIRSR606539-1"/>
    </source>
</evidence>
<feature type="binding site" evidence="14">
    <location>
        <position position="677"/>
    </location>
    <ligand>
        <name>ATP</name>
        <dbReference type="ChEBI" id="CHEBI:30616"/>
    </ligand>
</feature>
<keyword evidence="20" id="KW-1185">Reference proteome</keyword>
<dbReference type="InterPro" id="IPR008250">
    <property type="entry name" value="ATPase_P-typ_transduc_dom_A_sf"/>
</dbReference>
<feature type="binding site" evidence="14">
    <location>
        <position position="563"/>
    </location>
    <ligand>
        <name>ATP</name>
        <dbReference type="ChEBI" id="CHEBI:30616"/>
    </ligand>
</feature>
<feature type="binding site" evidence="14">
    <location>
        <position position="496"/>
    </location>
    <ligand>
        <name>ATP</name>
        <dbReference type="ChEBI" id="CHEBI:30616"/>
    </ligand>
</feature>
<feature type="binding site" evidence="15">
    <location>
        <position position="406"/>
    </location>
    <ligand>
        <name>Mg(2+)</name>
        <dbReference type="ChEBI" id="CHEBI:18420"/>
    </ligand>
</feature>
<dbReference type="Proteomes" id="UP001162131">
    <property type="component" value="Unassembled WGS sequence"/>
</dbReference>
<dbReference type="PRINTS" id="PR00119">
    <property type="entry name" value="CATATPASE"/>
</dbReference>
<feature type="transmembrane region" description="Helical" evidence="17">
    <location>
        <begin position="1090"/>
        <end position="1114"/>
    </location>
</feature>
<dbReference type="InterPro" id="IPR036412">
    <property type="entry name" value="HAD-like_sf"/>
</dbReference>
<feature type="transmembrane region" description="Helical" evidence="17">
    <location>
        <begin position="986"/>
        <end position="1005"/>
    </location>
</feature>
<evidence type="ECO:0000256" key="9">
    <source>
        <dbReference type="ARBA" id="ARBA00022967"/>
    </source>
</evidence>
<feature type="binding site" evidence="14">
    <location>
        <position position="825"/>
    </location>
    <ligand>
        <name>ATP</name>
        <dbReference type="ChEBI" id="CHEBI:30616"/>
    </ligand>
</feature>
<dbReference type="SFLD" id="SFLDS00003">
    <property type="entry name" value="Haloacid_Dehalogenase"/>
    <property type="match status" value="1"/>
</dbReference>
<dbReference type="InterPro" id="IPR006539">
    <property type="entry name" value="P-type_ATPase_IV"/>
</dbReference>
<feature type="transmembrane region" description="Helical" evidence="17">
    <location>
        <begin position="294"/>
        <end position="316"/>
    </location>
</feature>
<feature type="binding site" evidence="14">
    <location>
        <position position="404"/>
    </location>
    <ligand>
        <name>ATP</name>
        <dbReference type="ChEBI" id="CHEBI:30616"/>
    </ligand>
</feature>
<keyword evidence="11 17" id="KW-0472">Membrane</keyword>
<feature type="transmembrane region" description="Helical" evidence="17">
    <location>
        <begin position="1347"/>
        <end position="1366"/>
    </location>
</feature>
<feature type="binding site" evidence="14">
    <location>
        <position position="406"/>
    </location>
    <ligand>
        <name>ATP</name>
        <dbReference type="ChEBI" id="CHEBI:30616"/>
    </ligand>
</feature>
<feature type="transmembrane region" description="Helical" evidence="17">
    <location>
        <begin position="1777"/>
        <end position="1795"/>
    </location>
</feature>
<evidence type="ECO:0000256" key="16">
    <source>
        <dbReference type="SAM" id="Coils"/>
    </source>
</evidence>
<feature type="transmembrane region" description="Helical" evidence="17">
    <location>
        <begin position="1293"/>
        <end position="1310"/>
    </location>
</feature>
<dbReference type="InterPro" id="IPR018303">
    <property type="entry name" value="ATPase_P-typ_P_site"/>
</dbReference>
<dbReference type="InterPro" id="IPR023299">
    <property type="entry name" value="ATPase_P-typ_cyto_dom_N"/>
</dbReference>
<dbReference type="GO" id="GO:0045332">
    <property type="term" value="P:phospholipid translocation"/>
    <property type="evidence" value="ECO:0007669"/>
    <property type="project" value="TreeGrafter"/>
</dbReference>
<feature type="active site" description="4-aspartylphosphate intermediate" evidence="13">
    <location>
        <position position="404"/>
    </location>
</feature>
<dbReference type="CDD" id="cd07302">
    <property type="entry name" value="CHD"/>
    <property type="match status" value="2"/>
</dbReference>
<keyword evidence="6 14" id="KW-0547">Nucleotide-binding</keyword>
<feature type="transmembrane region" description="Helical" evidence="17">
    <location>
        <begin position="84"/>
        <end position="104"/>
    </location>
</feature>
<evidence type="ECO:0000256" key="2">
    <source>
        <dbReference type="ARBA" id="ARBA00008109"/>
    </source>
</evidence>
<dbReference type="Gene3D" id="3.40.1110.10">
    <property type="entry name" value="Calcium-transporting ATPase, cytoplasmic domain N"/>
    <property type="match status" value="1"/>
</dbReference>
<dbReference type="PROSITE" id="PS00154">
    <property type="entry name" value="ATPASE_E1_E2"/>
    <property type="match status" value="1"/>
</dbReference>
<dbReference type="GO" id="GO:0140326">
    <property type="term" value="F:ATPase-coupled intramembrane lipid transporter activity"/>
    <property type="evidence" value="ECO:0007669"/>
    <property type="project" value="UniProtKB-EC"/>
</dbReference>
<evidence type="ECO:0000313" key="19">
    <source>
        <dbReference type="EMBL" id="CAG9334297.1"/>
    </source>
</evidence>
<evidence type="ECO:0000256" key="11">
    <source>
        <dbReference type="ARBA" id="ARBA00023136"/>
    </source>
</evidence>
<feature type="transmembrane region" description="Helical" evidence="17">
    <location>
        <begin position="1317"/>
        <end position="1335"/>
    </location>
</feature>
<feature type="coiled-coil region" evidence="16">
    <location>
        <begin position="603"/>
        <end position="644"/>
    </location>
</feature>
<evidence type="ECO:0000256" key="4">
    <source>
        <dbReference type="ARBA" id="ARBA00022692"/>
    </source>
</evidence>
<keyword evidence="9" id="KW-1278">Translocase</keyword>
<evidence type="ECO:0000256" key="6">
    <source>
        <dbReference type="ARBA" id="ARBA00022741"/>
    </source>
</evidence>
<evidence type="ECO:0000256" key="7">
    <source>
        <dbReference type="ARBA" id="ARBA00022840"/>
    </source>
</evidence>
<organism evidence="19 20">
    <name type="scientific">Blepharisma stoltei</name>
    <dbReference type="NCBI Taxonomy" id="1481888"/>
    <lineage>
        <taxon>Eukaryota</taxon>
        <taxon>Sar</taxon>
        <taxon>Alveolata</taxon>
        <taxon>Ciliophora</taxon>
        <taxon>Postciliodesmatophora</taxon>
        <taxon>Heterotrichea</taxon>
        <taxon>Heterotrichida</taxon>
        <taxon>Blepharismidae</taxon>
        <taxon>Blepharisma</taxon>
    </lineage>
</organism>
<evidence type="ECO:0000256" key="5">
    <source>
        <dbReference type="ARBA" id="ARBA00022723"/>
    </source>
</evidence>
<accession>A0AAU9K7W4</accession>
<dbReference type="SUPFAM" id="SSF81653">
    <property type="entry name" value="Calcium ATPase, transduction domain A"/>
    <property type="match status" value="1"/>
</dbReference>
<feature type="transmembrane region" description="Helical" evidence="17">
    <location>
        <begin position="336"/>
        <end position="356"/>
    </location>
</feature>
<feature type="transmembrane region" description="Helical" evidence="17">
    <location>
        <begin position="1025"/>
        <end position="1043"/>
    </location>
</feature>
<dbReference type="InterPro" id="IPR023298">
    <property type="entry name" value="ATPase_P-typ_TM_dom_sf"/>
</dbReference>
<evidence type="ECO:0000256" key="8">
    <source>
        <dbReference type="ARBA" id="ARBA00022842"/>
    </source>
</evidence>
<evidence type="ECO:0000259" key="18">
    <source>
        <dbReference type="PROSITE" id="PS50125"/>
    </source>
</evidence>
<feature type="binding site" evidence="14">
    <location>
        <position position="676"/>
    </location>
    <ligand>
        <name>ATP</name>
        <dbReference type="ChEBI" id="CHEBI:30616"/>
    </ligand>
</feature>
<feature type="transmembrane region" description="Helical" evidence="17">
    <location>
        <begin position="1240"/>
        <end position="1257"/>
    </location>
</feature>
<dbReference type="GO" id="GO:0005886">
    <property type="term" value="C:plasma membrane"/>
    <property type="evidence" value="ECO:0007669"/>
    <property type="project" value="TreeGrafter"/>
</dbReference>
<evidence type="ECO:0000256" key="10">
    <source>
        <dbReference type="ARBA" id="ARBA00022989"/>
    </source>
</evidence>
<feature type="binding site" evidence="15">
    <location>
        <position position="404"/>
    </location>
    <ligand>
        <name>Mg(2+)</name>
        <dbReference type="ChEBI" id="CHEBI:18420"/>
    </ligand>
</feature>
<keyword evidence="7 14" id="KW-0067">ATP-binding</keyword>
<comment type="cofactor">
    <cofactor evidence="15">
        <name>Mg(2+)</name>
        <dbReference type="ChEBI" id="CHEBI:18420"/>
    </cofactor>
</comment>
<keyword evidence="8 15" id="KW-0460">Magnesium</keyword>
<feature type="transmembrane region" description="Helical" evidence="17">
    <location>
        <begin position="904"/>
        <end position="924"/>
    </location>
</feature>
<dbReference type="InterPro" id="IPR044492">
    <property type="entry name" value="P_typ_ATPase_HD_dom"/>
</dbReference>
<dbReference type="InterPro" id="IPR032630">
    <property type="entry name" value="P_typ_ATPase_c"/>
</dbReference>
<dbReference type="SFLD" id="SFLDG00002">
    <property type="entry name" value="C1.7:_P-type_atpase_like"/>
    <property type="match status" value="1"/>
</dbReference>
<dbReference type="SFLD" id="SFLDF00027">
    <property type="entry name" value="p-type_atpase"/>
    <property type="match status" value="1"/>
</dbReference>
<dbReference type="NCBIfam" id="TIGR01494">
    <property type="entry name" value="ATPase_P-type"/>
    <property type="match status" value="1"/>
</dbReference>
<dbReference type="PROSITE" id="PS50125">
    <property type="entry name" value="GUANYLATE_CYCLASE_2"/>
    <property type="match status" value="2"/>
</dbReference>
<evidence type="ECO:0000256" key="17">
    <source>
        <dbReference type="SAM" id="Phobius"/>
    </source>
</evidence>
<feature type="transmembrane region" description="Helical" evidence="17">
    <location>
        <begin position="1269"/>
        <end position="1287"/>
    </location>
</feature>
<feature type="binding site" evidence="14">
    <location>
        <position position="596"/>
    </location>
    <ligand>
        <name>ATP</name>
        <dbReference type="ChEBI" id="CHEBI:30616"/>
    </ligand>
</feature>
<feature type="transmembrane region" description="Helical" evidence="17">
    <location>
        <begin position="1822"/>
        <end position="1846"/>
    </location>
</feature>
<feature type="transmembrane region" description="Helical" evidence="17">
    <location>
        <begin position="1211"/>
        <end position="1228"/>
    </location>
</feature>
<dbReference type="GO" id="GO:0035556">
    <property type="term" value="P:intracellular signal transduction"/>
    <property type="evidence" value="ECO:0007669"/>
    <property type="project" value="InterPro"/>
</dbReference>
<dbReference type="Pfam" id="PF16212">
    <property type="entry name" value="PhoLip_ATPase_C"/>
    <property type="match status" value="1"/>
</dbReference>
<dbReference type="Pfam" id="PF13246">
    <property type="entry name" value="Cation_ATPase"/>
    <property type="match status" value="1"/>
</dbReference>
<feature type="domain" description="Guanylate cyclase" evidence="18">
    <location>
        <begin position="1420"/>
        <end position="1556"/>
    </location>
</feature>
<dbReference type="SUPFAM" id="SSF81660">
    <property type="entry name" value="Metal cation-transporting ATPase, ATP-binding domain N"/>
    <property type="match status" value="1"/>
</dbReference>
<dbReference type="PANTHER" id="PTHR24092:SF150">
    <property type="entry name" value="PHOSPHOLIPID-TRANSPORTING ATPASE"/>
    <property type="match status" value="1"/>
</dbReference>
<feature type="transmembrane region" description="Helical" evidence="17">
    <location>
        <begin position="60"/>
        <end position="78"/>
    </location>
</feature>
<feature type="domain" description="Guanylate cyclase" evidence="18">
    <location>
        <begin position="1927"/>
        <end position="2057"/>
    </location>
</feature>
<evidence type="ECO:0000256" key="14">
    <source>
        <dbReference type="PIRSR" id="PIRSR606539-2"/>
    </source>
</evidence>
<feature type="transmembrane region" description="Helical" evidence="17">
    <location>
        <begin position="1748"/>
        <end position="1768"/>
    </location>
</feature>
<feature type="transmembrane region" description="Helical" evidence="17">
    <location>
        <begin position="1050"/>
        <end position="1070"/>
    </location>
</feature>
<feature type="binding site" evidence="14">
    <location>
        <position position="851"/>
    </location>
    <ligand>
        <name>ATP</name>
        <dbReference type="ChEBI" id="CHEBI:30616"/>
    </ligand>
</feature>
<dbReference type="Gene3D" id="3.40.50.1000">
    <property type="entry name" value="HAD superfamily/HAD-like"/>
    <property type="match status" value="1"/>
</dbReference>
<feature type="binding site" evidence="14">
    <location>
        <position position="850"/>
    </location>
    <ligand>
        <name>ATP</name>
        <dbReference type="ChEBI" id="CHEBI:30616"/>
    </ligand>
</feature>
<dbReference type="EC" id="7.6.2.1" evidence="3"/>
<dbReference type="InterPro" id="IPR001054">
    <property type="entry name" value="A/G_cyclase"/>
</dbReference>
<feature type="binding site" evidence="14">
    <location>
        <position position="405"/>
    </location>
    <ligand>
        <name>ATP</name>
        <dbReference type="ChEBI" id="CHEBI:30616"/>
    </ligand>
</feature>
<keyword evidence="4 17" id="KW-0812">Transmembrane</keyword>
<evidence type="ECO:0000256" key="3">
    <source>
        <dbReference type="ARBA" id="ARBA00012189"/>
    </source>
</evidence>
<dbReference type="GO" id="GO:0000287">
    <property type="term" value="F:magnesium ion binding"/>
    <property type="evidence" value="ECO:0007669"/>
    <property type="project" value="InterPro"/>
</dbReference>
<dbReference type="Pfam" id="PF16209">
    <property type="entry name" value="PhoLip_ATPase_N"/>
    <property type="match status" value="1"/>
</dbReference>